<protein>
    <submittedName>
        <fullName evidence="1">Uncharacterized protein</fullName>
    </submittedName>
</protein>
<name>A0A0K2TZW4_LEPSM</name>
<accession>A0A0K2TZW4</accession>
<evidence type="ECO:0000313" key="1">
    <source>
        <dbReference type="EMBL" id="CDW31365.1"/>
    </source>
</evidence>
<sequence>LYYGVPSTNDQPLTTPLSITICFLKPEKDRVDKHGLVVVLVDLHTLLSKNEGHLLPF</sequence>
<organism evidence="1">
    <name type="scientific">Lepeophtheirus salmonis</name>
    <name type="common">Salmon louse</name>
    <name type="synonym">Caligus salmonis</name>
    <dbReference type="NCBI Taxonomy" id="72036"/>
    <lineage>
        <taxon>Eukaryota</taxon>
        <taxon>Metazoa</taxon>
        <taxon>Ecdysozoa</taxon>
        <taxon>Arthropoda</taxon>
        <taxon>Crustacea</taxon>
        <taxon>Multicrustacea</taxon>
        <taxon>Hexanauplia</taxon>
        <taxon>Copepoda</taxon>
        <taxon>Siphonostomatoida</taxon>
        <taxon>Caligidae</taxon>
        <taxon>Lepeophtheirus</taxon>
    </lineage>
</organism>
<dbReference type="AlphaFoldDB" id="A0A0K2TZW4"/>
<proteinExistence type="predicted"/>
<reference evidence="1" key="1">
    <citation type="submission" date="2014-05" db="EMBL/GenBank/DDBJ databases">
        <authorList>
            <person name="Chronopoulou M."/>
        </authorList>
    </citation>
    <scope>NUCLEOTIDE SEQUENCE</scope>
    <source>
        <tissue evidence="1">Whole organism</tissue>
    </source>
</reference>
<feature type="non-terminal residue" evidence="1">
    <location>
        <position position="1"/>
    </location>
</feature>
<dbReference type="EMBL" id="HACA01014004">
    <property type="protein sequence ID" value="CDW31365.1"/>
    <property type="molecule type" value="Transcribed_RNA"/>
</dbReference>